<keyword evidence="5" id="KW-1185">Reference proteome</keyword>
<evidence type="ECO:0000256" key="3">
    <source>
        <dbReference type="SAM" id="SignalP"/>
    </source>
</evidence>
<comment type="similarity">
    <text evidence="1">Belongs to the bacterial solute-binding protein 1 family.</text>
</comment>
<organism evidence="4 5">
    <name type="scientific">Limnochorda pilosa</name>
    <dbReference type="NCBI Taxonomy" id="1555112"/>
    <lineage>
        <taxon>Bacteria</taxon>
        <taxon>Bacillati</taxon>
        <taxon>Bacillota</taxon>
        <taxon>Limnochordia</taxon>
        <taxon>Limnochordales</taxon>
        <taxon>Limnochordaceae</taxon>
        <taxon>Limnochorda</taxon>
    </lineage>
</organism>
<dbReference type="EMBL" id="AP014924">
    <property type="protein sequence ID" value="BAS28296.1"/>
    <property type="molecule type" value="Genomic_DNA"/>
</dbReference>
<evidence type="ECO:0000313" key="4">
    <source>
        <dbReference type="EMBL" id="BAS28296.1"/>
    </source>
</evidence>
<dbReference type="Pfam" id="PF01547">
    <property type="entry name" value="SBP_bac_1"/>
    <property type="match status" value="1"/>
</dbReference>
<keyword evidence="3" id="KW-0732">Signal</keyword>
<evidence type="ECO:0000256" key="2">
    <source>
        <dbReference type="ARBA" id="ARBA00022448"/>
    </source>
</evidence>
<dbReference type="InterPro" id="IPR006059">
    <property type="entry name" value="SBP"/>
</dbReference>
<evidence type="ECO:0000256" key="1">
    <source>
        <dbReference type="ARBA" id="ARBA00008520"/>
    </source>
</evidence>
<feature type="signal peptide" evidence="3">
    <location>
        <begin position="1"/>
        <end position="28"/>
    </location>
</feature>
<dbReference type="SUPFAM" id="SSF53850">
    <property type="entry name" value="Periplasmic binding protein-like II"/>
    <property type="match status" value="1"/>
</dbReference>
<proteinExistence type="inferred from homology"/>
<feature type="chain" id="PRO_5005487042" evidence="3">
    <location>
        <begin position="29"/>
        <end position="418"/>
    </location>
</feature>
<dbReference type="InterPro" id="IPR050490">
    <property type="entry name" value="Bact_solute-bd_prot1"/>
</dbReference>
<dbReference type="STRING" id="1555112.LIP_2455"/>
<name>A0A0K2SMF4_LIMPI</name>
<reference evidence="5" key="1">
    <citation type="submission" date="2015-07" db="EMBL/GenBank/DDBJ databases">
        <title>Complete genome sequence and phylogenetic analysis of Limnochorda pilosa.</title>
        <authorList>
            <person name="Watanabe M."/>
            <person name="Kojima H."/>
            <person name="Fukui M."/>
        </authorList>
    </citation>
    <scope>NUCLEOTIDE SEQUENCE [LARGE SCALE GENOMIC DNA]</scope>
    <source>
        <strain evidence="5">HC45</strain>
    </source>
</reference>
<dbReference type="Proteomes" id="UP000065807">
    <property type="component" value="Chromosome"/>
</dbReference>
<evidence type="ECO:0000313" key="5">
    <source>
        <dbReference type="Proteomes" id="UP000065807"/>
    </source>
</evidence>
<dbReference type="RefSeq" id="WP_068138439.1">
    <property type="nucleotide sequence ID" value="NZ_AP014924.1"/>
</dbReference>
<dbReference type="AlphaFoldDB" id="A0A0K2SMF4"/>
<reference evidence="5" key="2">
    <citation type="journal article" date="2016" name="Int. J. Syst. Evol. Microbiol.">
        <title>Complete genome sequence and cell structure of Limnochorda pilosa, a Gram-negative spore-former within the phylum Firmicutes.</title>
        <authorList>
            <person name="Watanabe M."/>
            <person name="Kojima H."/>
            <person name="Fukui M."/>
        </authorList>
    </citation>
    <scope>NUCLEOTIDE SEQUENCE [LARGE SCALE GENOMIC DNA]</scope>
    <source>
        <strain evidence="5">HC45</strain>
    </source>
</reference>
<keyword evidence="2" id="KW-0813">Transport</keyword>
<dbReference type="PANTHER" id="PTHR43649">
    <property type="entry name" value="ARABINOSE-BINDING PROTEIN-RELATED"/>
    <property type="match status" value="1"/>
</dbReference>
<gene>
    <name evidence="4" type="ORF">LIP_2455</name>
</gene>
<dbReference type="Gene3D" id="3.40.190.10">
    <property type="entry name" value="Periplasmic binding protein-like II"/>
    <property type="match status" value="2"/>
</dbReference>
<dbReference type="KEGG" id="lpil:LIP_2455"/>
<dbReference type="PANTHER" id="PTHR43649:SF29">
    <property type="entry name" value="OSMOPROTECTIVE COMPOUNDS-BINDING PROTEIN GGTB"/>
    <property type="match status" value="1"/>
</dbReference>
<protein>
    <submittedName>
        <fullName evidence="4">Sugar ABC transporter substrate-binding protein</fullName>
    </submittedName>
</protein>
<dbReference type="OrthoDB" id="9798191at2"/>
<accession>A0A0K2SMF4</accession>
<sequence>MHAPRITVSLVLLLLAGLILAPAVPVSAQEVNLTFWSWRTEDQAAYDQFIQAFEAENPGIHVRFVPYKNTEYNTIVATALQAGSGPDIIHLRAYGGLEPLADAGYLMPMDDQVEALKAFNPDVLRGATNRKDGKVYGVPFALQTVQVLYNVRVFQELGLKEPQTWDELLQVAAALKKAGYIPFANGAKEGWTLETFFGAVGPSFYGPEFYSEVVAGETTFEDPRFKAAVEKMLELRPYLPESYMGVGYTDMQVMFAQELAGMMLAGSYELGTFAQMNPNLQVGVFPIPPERAGEPAAMTMYVDGSYGVNAATKHPEAALEFIRFLASREYGQMFADTLKQISAVPGTQPQDPVLAELVQLMEAHGTPYLMLTAFRYGQPSGSTLLQNELQGVFAGKLSVEQAARNIQKGLASWYEPFQ</sequence>